<sequence>MAGVKLTPDQEVKLIRKLLGEKGVADPESLGHIVAVWAIGLANGAWRNTVVEDWHAGDGPLSDGDMLRINSYTTRGIQRRLDGWMREHTLESEGRLAQLDDLEPEDIEELVDLLATWLTRPERRLPIGLTLAQLADAADSSVEDYAEDATEALDGFLAMVDERGPSFAFLRTAAHGAAACEHWWNHPRWPSHVDVFLAELRIGTNEHLERVGSRPETITDLASLQRLLLNHPWELDGAAAQWIADADIRYVVLHHDERAALGMGGGRA</sequence>
<accession>A0A8J8BCR5</accession>
<dbReference type="Proteomes" id="UP000677913">
    <property type="component" value="Unassembled WGS sequence"/>
</dbReference>
<gene>
    <name evidence="1" type="ORF">KGA66_20240</name>
</gene>
<organism evidence="1 2">
    <name type="scientific">Actinocrinis puniceicyclus</name>
    <dbReference type="NCBI Taxonomy" id="977794"/>
    <lineage>
        <taxon>Bacteria</taxon>
        <taxon>Bacillati</taxon>
        <taxon>Actinomycetota</taxon>
        <taxon>Actinomycetes</taxon>
        <taxon>Catenulisporales</taxon>
        <taxon>Actinospicaceae</taxon>
        <taxon>Actinocrinis</taxon>
    </lineage>
</organism>
<keyword evidence="2" id="KW-1185">Reference proteome</keyword>
<name>A0A8J8BCR5_9ACTN</name>
<evidence type="ECO:0000313" key="2">
    <source>
        <dbReference type="Proteomes" id="UP000677913"/>
    </source>
</evidence>
<comment type="caution">
    <text evidence="1">The sequence shown here is derived from an EMBL/GenBank/DDBJ whole genome shotgun (WGS) entry which is preliminary data.</text>
</comment>
<evidence type="ECO:0000313" key="1">
    <source>
        <dbReference type="EMBL" id="MBS2965392.1"/>
    </source>
</evidence>
<protein>
    <submittedName>
        <fullName evidence="1">Uncharacterized protein</fullName>
    </submittedName>
</protein>
<dbReference type="AlphaFoldDB" id="A0A8J8BCR5"/>
<dbReference type="EMBL" id="JAGSXH010000081">
    <property type="protein sequence ID" value="MBS2965392.1"/>
    <property type="molecule type" value="Genomic_DNA"/>
</dbReference>
<dbReference type="RefSeq" id="WP_211469750.1">
    <property type="nucleotide sequence ID" value="NZ_JAGSXH010000081.1"/>
</dbReference>
<reference evidence="1" key="1">
    <citation type="submission" date="2021-04" db="EMBL/GenBank/DDBJ databases">
        <title>Genome based classification of Actinospica acidithermotolerans sp. nov., an actinobacterium isolated from an Indonesian hot spring.</title>
        <authorList>
            <person name="Kusuma A.B."/>
            <person name="Putra K.E."/>
            <person name="Nafisah S."/>
            <person name="Loh J."/>
            <person name="Nouioui I."/>
            <person name="Goodfellow M."/>
        </authorList>
    </citation>
    <scope>NUCLEOTIDE SEQUENCE</scope>
    <source>
        <strain evidence="1">DSM 45618</strain>
    </source>
</reference>
<proteinExistence type="predicted"/>